<dbReference type="InterPro" id="IPR053215">
    <property type="entry name" value="TKL_Ser/Thr_kinase"/>
</dbReference>
<keyword evidence="2" id="KW-1133">Transmembrane helix</keyword>
<name>A0A0A1U7P0_ENTIV</name>
<evidence type="ECO:0000256" key="2">
    <source>
        <dbReference type="SAM" id="Phobius"/>
    </source>
</evidence>
<keyword evidence="3" id="KW-0732">Signal</keyword>
<dbReference type="AlphaFoldDB" id="A0A0A1U7P0"/>
<dbReference type="GeneID" id="14886999"/>
<dbReference type="InterPro" id="IPR000742">
    <property type="entry name" value="EGF"/>
</dbReference>
<dbReference type="InterPro" id="IPR000719">
    <property type="entry name" value="Prot_kinase_dom"/>
</dbReference>
<keyword evidence="6" id="KW-0808">Transferase</keyword>
<evidence type="ECO:0000256" key="3">
    <source>
        <dbReference type="SAM" id="SignalP"/>
    </source>
</evidence>
<dbReference type="Pfam" id="PF07714">
    <property type="entry name" value="PK_Tyr_Ser-Thr"/>
    <property type="match status" value="1"/>
</dbReference>
<dbReference type="InterPro" id="IPR001245">
    <property type="entry name" value="Ser-Thr/Tyr_kinase_cat_dom"/>
</dbReference>
<feature type="disulfide bond" evidence="1">
    <location>
        <begin position="401"/>
        <end position="410"/>
    </location>
</feature>
<feature type="transmembrane region" description="Helical" evidence="2">
    <location>
        <begin position="555"/>
        <end position="581"/>
    </location>
</feature>
<dbReference type="InterPro" id="IPR008271">
    <property type="entry name" value="Ser/Thr_kinase_AS"/>
</dbReference>
<dbReference type="Proteomes" id="UP000014680">
    <property type="component" value="Unassembled WGS sequence"/>
</dbReference>
<accession>A0A0A1U7P0</accession>
<feature type="signal peptide" evidence="3">
    <location>
        <begin position="1"/>
        <end position="18"/>
    </location>
</feature>
<proteinExistence type="predicted"/>
<protein>
    <submittedName>
        <fullName evidence="6">Serine-threonine protein kinase, putative</fullName>
        <ecNumber evidence="6">2.7.10.1</ecNumber>
    </submittedName>
</protein>
<evidence type="ECO:0000259" key="5">
    <source>
        <dbReference type="PROSITE" id="PS50026"/>
    </source>
</evidence>
<dbReference type="OrthoDB" id="4062651at2759"/>
<dbReference type="PROSITE" id="PS50011">
    <property type="entry name" value="PROTEIN_KINASE_DOM"/>
    <property type="match status" value="1"/>
</dbReference>
<dbReference type="SUPFAM" id="SSF56112">
    <property type="entry name" value="Protein kinase-like (PK-like)"/>
    <property type="match status" value="1"/>
</dbReference>
<keyword evidence="7" id="KW-1185">Reference proteome</keyword>
<feature type="domain" description="Protein kinase" evidence="4">
    <location>
        <begin position="772"/>
        <end position="1047"/>
    </location>
</feature>
<feature type="chain" id="PRO_5001991055" evidence="3">
    <location>
        <begin position="19"/>
        <end position="1077"/>
    </location>
</feature>
<dbReference type="InterPro" id="IPR011009">
    <property type="entry name" value="Kinase-like_dom_sf"/>
</dbReference>
<organism evidence="6 7">
    <name type="scientific">Entamoeba invadens IP1</name>
    <dbReference type="NCBI Taxonomy" id="370355"/>
    <lineage>
        <taxon>Eukaryota</taxon>
        <taxon>Amoebozoa</taxon>
        <taxon>Evosea</taxon>
        <taxon>Archamoebae</taxon>
        <taxon>Mastigamoebida</taxon>
        <taxon>Entamoebidae</taxon>
        <taxon>Entamoeba</taxon>
    </lineage>
</organism>
<evidence type="ECO:0000313" key="7">
    <source>
        <dbReference type="Proteomes" id="UP000014680"/>
    </source>
</evidence>
<sequence length="1077" mass="123814">MFVVWFFFVFTCSQDLKTFKCSPGCQNNCTSDYTCSKCLSNYDDDNSCLNCAFVNPYSSDTIAYIQQNNKCYNTNQKIIKGDNWIPPEKFITNITLNTTFSFSLNQSSDVDYDFCYYRQKFRIGKWFRLKIMEIDSKFVEFDITKSGDKATELYVDATTASDPDVHPTCFIHTILDKDAIQNKVSVPIHIDDTQVNHFYYIFISIQGFVHTDIDFTVRKIVDIETSIGFELTQEKADYLATHLKDKIVWDVNFESRGATATPICFIRSTAKSVDFTIEFTGNYSILIDATIENRINFLQEYTYKEVINEDDNVTNIKQQDENKVECVQSWTGWKHGIFADDMQTGCMLTIKGNSNKKRYFSIISQDQRASQTLHFKAICPNNCHTEQGFGTCSPTQGGCICKDGYGGSDCHLKCYYKGKWNEDPTGKCLFGSAYCDEYCHCEENTTLADVLCISQGCRTGNLLPGNCRQGSDYCHQSCQCYVSLGFHATDEYKCRHDKCGNGLLDSFLDLEGKTIREECDGGINCDTYCKCNVGFITNPKDKLSCYKESIQTSEIIGIVVAAVVVLCIIIIALSLVLYFGFGRKKIDMNVFKTQQPNYHFYITGSIRCVPTKKSKFIVNPTDLDYGNINTSTKIFDTRFERIEIKNLSKKKFMMIIFHTPNNPKYVFHFEPQVVFLSPMGKDVKIVTSYMTLFCTTVIRGTKIPYTVWFSRNRFVLKQIAELLKDKTFDSWTQEDQKTIEKLRKQVVLQYHNHLTITTDAASSTHIDMDELNMSENPIAEGAMGRVFIGNYRSVPVAIKQFKWENLNQTEIEDMKKEVIQECEMMSKLRNPFIANYMGAVTYLQKVSMVIQFFVLGSLGEYLRKEKEDYIMFSYKLKVRLLFDTARGMQFLHENRIMHLDLKPDNLLINSLDFNSACTIKITDFGTSRFTKKTSKNIDDKGLGTPVYAAPETFKDEYTFAGDVYSYGVTSWEVFYQEEPFKDFNSVFEIKRYVLDGKRLKFDNKIPSLLAGLIEKCWKHVPGDRPTFDQITKTIVKIDEDVANHSELDNGFDYEKIGEVVNRRMLKMKNQLNEVGHD</sequence>
<dbReference type="Gene3D" id="3.30.200.20">
    <property type="entry name" value="Phosphorylase Kinase, domain 1"/>
    <property type="match status" value="1"/>
</dbReference>
<evidence type="ECO:0000259" key="4">
    <source>
        <dbReference type="PROSITE" id="PS50011"/>
    </source>
</evidence>
<gene>
    <name evidence="6" type="ORF">EIN_419240</name>
</gene>
<keyword evidence="6" id="KW-0418">Kinase</keyword>
<dbReference type="SMART" id="SM00220">
    <property type="entry name" value="S_TKc"/>
    <property type="match status" value="1"/>
</dbReference>
<dbReference type="Gene3D" id="1.10.510.10">
    <property type="entry name" value="Transferase(Phosphotransferase) domain 1"/>
    <property type="match status" value="1"/>
</dbReference>
<dbReference type="EC" id="2.7.10.1" evidence="6"/>
<dbReference type="GO" id="GO:0005524">
    <property type="term" value="F:ATP binding"/>
    <property type="evidence" value="ECO:0007669"/>
    <property type="project" value="InterPro"/>
</dbReference>
<keyword evidence="1" id="KW-0245">EGF-like domain</keyword>
<dbReference type="PANTHER" id="PTHR45756:SF1">
    <property type="entry name" value="PROTEIN KINASE DOMAIN CONTAINING PROTEIN"/>
    <property type="match status" value="1"/>
</dbReference>
<dbReference type="RefSeq" id="XP_004254766.1">
    <property type="nucleotide sequence ID" value="XM_004254718.1"/>
</dbReference>
<keyword evidence="2" id="KW-0472">Membrane</keyword>
<dbReference type="GO" id="GO:0004714">
    <property type="term" value="F:transmembrane receptor protein tyrosine kinase activity"/>
    <property type="evidence" value="ECO:0007669"/>
    <property type="project" value="UniProtKB-EC"/>
</dbReference>
<evidence type="ECO:0000313" key="6">
    <source>
        <dbReference type="EMBL" id="ELP87995.1"/>
    </source>
</evidence>
<reference evidence="6 7" key="1">
    <citation type="submission" date="2012-10" db="EMBL/GenBank/DDBJ databases">
        <authorList>
            <person name="Zafar N."/>
            <person name="Inman J."/>
            <person name="Hall N."/>
            <person name="Lorenzi H."/>
            <person name="Caler E."/>
        </authorList>
    </citation>
    <scope>NUCLEOTIDE SEQUENCE [LARGE SCALE GENOMIC DNA]</scope>
    <source>
        <strain evidence="6 7">IP1</strain>
    </source>
</reference>
<dbReference type="KEGG" id="eiv:EIN_419240"/>
<feature type="domain" description="EGF-like" evidence="5">
    <location>
        <begin position="375"/>
        <end position="411"/>
    </location>
</feature>
<dbReference type="VEuPathDB" id="AmoebaDB:EIN_419240"/>
<dbReference type="PROSITE" id="PS00022">
    <property type="entry name" value="EGF_1"/>
    <property type="match status" value="1"/>
</dbReference>
<comment type="caution">
    <text evidence="1">Lacks conserved residue(s) required for the propagation of feature annotation.</text>
</comment>
<dbReference type="PROSITE" id="PS00108">
    <property type="entry name" value="PROTEIN_KINASE_ST"/>
    <property type="match status" value="1"/>
</dbReference>
<dbReference type="PRINTS" id="PR00109">
    <property type="entry name" value="TYRKINASE"/>
</dbReference>
<evidence type="ECO:0000256" key="1">
    <source>
        <dbReference type="PROSITE-ProRule" id="PRU00076"/>
    </source>
</evidence>
<keyword evidence="2" id="KW-0812">Transmembrane</keyword>
<dbReference type="PANTHER" id="PTHR45756">
    <property type="entry name" value="PALMITOYLTRANSFERASE"/>
    <property type="match status" value="1"/>
</dbReference>
<dbReference type="EMBL" id="KB206772">
    <property type="protein sequence ID" value="ELP87995.1"/>
    <property type="molecule type" value="Genomic_DNA"/>
</dbReference>
<dbReference type="PROSITE" id="PS50026">
    <property type="entry name" value="EGF_3"/>
    <property type="match status" value="1"/>
</dbReference>
<keyword evidence="1" id="KW-1015">Disulfide bond</keyword>